<sequence length="204" mass="22449">MDQQASIDPDDLPLGTSATTMLTFNFLEAIEQFKKTLPDDYIRDSWFNVLKKQCAESTSSSATSLLYLQVVFLKDLYRRVVGDIGPKSGWEKMPTMISEMLNGPEDVRTCRGDMFYEAKEKESAEELLACIAYYPSPGKKMPKSITTAVRVATKTSVATVIKDEAGTPKADGDDESEIARETSSSTSGNKKRKVSTFAQSATPS</sequence>
<comment type="caution">
    <text evidence="2">The sequence shown here is derived from an EMBL/GenBank/DDBJ whole genome shotgun (WGS) entry which is preliminary data.</text>
</comment>
<dbReference type="Proteomes" id="UP001396898">
    <property type="component" value="Unassembled WGS sequence"/>
</dbReference>
<keyword evidence="3" id="KW-1185">Reference proteome</keyword>
<name>A0ABR1R6Y1_9PEZI</name>
<reference evidence="2 3" key="1">
    <citation type="submission" date="2023-01" db="EMBL/GenBank/DDBJ databases">
        <title>Analysis of 21 Apiospora genomes using comparative genomics revels a genus with tremendous synthesis potential of carbohydrate active enzymes and secondary metabolites.</title>
        <authorList>
            <person name="Sorensen T."/>
        </authorList>
    </citation>
    <scope>NUCLEOTIDE SEQUENCE [LARGE SCALE GENOMIC DNA]</scope>
    <source>
        <strain evidence="2 3">CBS 20057</strain>
    </source>
</reference>
<protein>
    <recommendedName>
        <fullName evidence="4">DUF4485 domain-containing protein</fullName>
    </recommendedName>
</protein>
<accession>A0ABR1R6Y1</accession>
<feature type="region of interest" description="Disordered" evidence="1">
    <location>
        <begin position="163"/>
        <end position="204"/>
    </location>
</feature>
<evidence type="ECO:0008006" key="4">
    <source>
        <dbReference type="Google" id="ProtNLM"/>
    </source>
</evidence>
<evidence type="ECO:0000313" key="3">
    <source>
        <dbReference type="Proteomes" id="UP001396898"/>
    </source>
</evidence>
<dbReference type="EMBL" id="JAQQWI010000018">
    <property type="protein sequence ID" value="KAK8001527.1"/>
    <property type="molecule type" value="Genomic_DNA"/>
</dbReference>
<gene>
    <name evidence="2" type="ORF">PG991_013749</name>
</gene>
<evidence type="ECO:0000313" key="2">
    <source>
        <dbReference type="EMBL" id="KAK8001527.1"/>
    </source>
</evidence>
<organism evidence="2 3">
    <name type="scientific">Apiospora marii</name>
    <dbReference type="NCBI Taxonomy" id="335849"/>
    <lineage>
        <taxon>Eukaryota</taxon>
        <taxon>Fungi</taxon>
        <taxon>Dikarya</taxon>
        <taxon>Ascomycota</taxon>
        <taxon>Pezizomycotina</taxon>
        <taxon>Sordariomycetes</taxon>
        <taxon>Xylariomycetidae</taxon>
        <taxon>Amphisphaeriales</taxon>
        <taxon>Apiosporaceae</taxon>
        <taxon>Apiospora</taxon>
    </lineage>
</organism>
<evidence type="ECO:0000256" key="1">
    <source>
        <dbReference type="SAM" id="MobiDB-lite"/>
    </source>
</evidence>
<proteinExistence type="predicted"/>